<proteinExistence type="predicted"/>
<keyword evidence="3" id="KW-1185">Reference proteome</keyword>
<accession>A0ABM8VVQ8</accession>
<evidence type="ECO:0000256" key="1">
    <source>
        <dbReference type="SAM" id="Coils"/>
    </source>
</evidence>
<dbReference type="Gene3D" id="1.20.5.170">
    <property type="match status" value="1"/>
</dbReference>
<gene>
    <name evidence="2" type="ORF">GMARGA_LOCUS135</name>
</gene>
<name>A0ABM8VVQ8_GIGMA</name>
<evidence type="ECO:0000313" key="3">
    <source>
        <dbReference type="Proteomes" id="UP000789901"/>
    </source>
</evidence>
<dbReference type="Proteomes" id="UP000789901">
    <property type="component" value="Unassembled WGS sequence"/>
</dbReference>
<feature type="coiled-coil region" evidence="1">
    <location>
        <begin position="90"/>
        <end position="180"/>
    </location>
</feature>
<protein>
    <submittedName>
        <fullName evidence="2">4426_t:CDS:1</fullName>
    </submittedName>
</protein>
<reference evidence="2 3" key="1">
    <citation type="submission" date="2021-06" db="EMBL/GenBank/DDBJ databases">
        <authorList>
            <person name="Kallberg Y."/>
            <person name="Tangrot J."/>
            <person name="Rosling A."/>
        </authorList>
    </citation>
    <scope>NUCLEOTIDE SEQUENCE [LARGE SCALE GENOMIC DNA]</scope>
    <source>
        <strain evidence="2 3">120-4 pot B 10/14</strain>
    </source>
</reference>
<organism evidence="2 3">
    <name type="scientific">Gigaspora margarita</name>
    <dbReference type="NCBI Taxonomy" id="4874"/>
    <lineage>
        <taxon>Eukaryota</taxon>
        <taxon>Fungi</taxon>
        <taxon>Fungi incertae sedis</taxon>
        <taxon>Mucoromycota</taxon>
        <taxon>Glomeromycotina</taxon>
        <taxon>Glomeromycetes</taxon>
        <taxon>Diversisporales</taxon>
        <taxon>Gigasporaceae</taxon>
        <taxon>Gigaspora</taxon>
    </lineage>
</organism>
<sequence>MVAKNWIKFSEFSNSGQADFQVVDEFFEKIYEPGDATNYLKNHLIKDSESNREFWNKRFKLDRNILSSHQKRFDVLEYVNSKNIWLHYKNAALEKNNADLKSRNSAFEQSNADLKSRNSALKQDNAELKSRNAVLGENNSDLITKLMVSEKELETVKESNVNLKIKLTKTEDEREAFKTKLEIRTARTTRKIEERRKC</sequence>
<dbReference type="EMBL" id="CAJVQB010000008">
    <property type="protein sequence ID" value="CAG8457536.1"/>
    <property type="molecule type" value="Genomic_DNA"/>
</dbReference>
<comment type="caution">
    <text evidence="2">The sequence shown here is derived from an EMBL/GenBank/DDBJ whole genome shotgun (WGS) entry which is preliminary data.</text>
</comment>
<evidence type="ECO:0000313" key="2">
    <source>
        <dbReference type="EMBL" id="CAG8457536.1"/>
    </source>
</evidence>
<keyword evidence="1" id="KW-0175">Coiled coil</keyword>